<dbReference type="FunFam" id="1.10.150.20:FF:000003">
    <property type="entry name" value="DNA polymerase I"/>
    <property type="match status" value="1"/>
</dbReference>
<evidence type="ECO:0000256" key="1">
    <source>
        <dbReference type="ARBA" id="ARBA00022722"/>
    </source>
</evidence>
<dbReference type="GO" id="GO:0003677">
    <property type="term" value="F:DNA binding"/>
    <property type="evidence" value="ECO:0007669"/>
    <property type="project" value="UniProtKB-KW"/>
</dbReference>
<evidence type="ECO:0000256" key="3">
    <source>
        <dbReference type="ARBA" id="ARBA00023125"/>
    </source>
</evidence>
<dbReference type="GO" id="GO:0033567">
    <property type="term" value="P:DNA replication, Okazaki fragment processing"/>
    <property type="evidence" value="ECO:0007669"/>
    <property type="project" value="InterPro"/>
</dbReference>
<dbReference type="Pfam" id="PF02739">
    <property type="entry name" value="5_3_exonuc_N"/>
    <property type="match status" value="1"/>
</dbReference>
<dbReference type="InterPro" id="IPR029060">
    <property type="entry name" value="PIN-like_dom_sf"/>
</dbReference>
<dbReference type="SMART" id="SM00279">
    <property type="entry name" value="HhH2"/>
    <property type="match status" value="1"/>
</dbReference>
<dbReference type="CDD" id="cd09898">
    <property type="entry name" value="H3TH_53EXO"/>
    <property type="match status" value="1"/>
</dbReference>
<dbReference type="InterPro" id="IPR038969">
    <property type="entry name" value="FEN"/>
</dbReference>
<proteinExistence type="predicted"/>
<feature type="non-terminal residue" evidence="5">
    <location>
        <position position="268"/>
    </location>
</feature>
<keyword evidence="2" id="KW-0378">Hydrolase</keyword>
<dbReference type="AlphaFoldDB" id="X1A9V2"/>
<dbReference type="InterPro" id="IPR036279">
    <property type="entry name" value="5-3_exonuclease_C_sf"/>
</dbReference>
<dbReference type="EMBL" id="BART01009651">
    <property type="protein sequence ID" value="GAG79225.1"/>
    <property type="molecule type" value="Genomic_DNA"/>
</dbReference>
<evidence type="ECO:0000259" key="4">
    <source>
        <dbReference type="SMART" id="SM00475"/>
    </source>
</evidence>
<dbReference type="Pfam" id="PF01367">
    <property type="entry name" value="5_3_exonuc"/>
    <property type="match status" value="1"/>
</dbReference>
<dbReference type="InterPro" id="IPR020045">
    <property type="entry name" value="DNA_polI_H3TH"/>
</dbReference>
<dbReference type="SMART" id="SM00475">
    <property type="entry name" value="53EXOc"/>
    <property type="match status" value="1"/>
</dbReference>
<dbReference type="InterPro" id="IPR020046">
    <property type="entry name" value="5-3_exonucl_a-hlix_arch_N"/>
</dbReference>
<feature type="domain" description="5'-3' exonuclease" evidence="4">
    <location>
        <begin position="1"/>
        <end position="223"/>
    </location>
</feature>
<evidence type="ECO:0000313" key="5">
    <source>
        <dbReference type="EMBL" id="GAG79225.1"/>
    </source>
</evidence>
<keyword evidence="3" id="KW-0238">DNA-binding</keyword>
<dbReference type="InterPro" id="IPR008918">
    <property type="entry name" value="HhH2"/>
</dbReference>
<sequence>MLLRILEQENPDYLAVAFDTGRTFRDELYSEYKATRAKMPDDLRPQIERIRQLVDAFNIPRLELEGYEADDVLGSVAHQAVEHGLGVKIITGDRDLLQLVNERVIVTLPGKSLSDSKDYIPKDVIETLGVRPDQVVDYKALVGDKSDNIPGVAGIGPKTAVSLLGSYDDLDGVYAHLDDLSPNLQKKFVGGVGVHPSRSTHTTGSGNSTMTSVSCGWDEARCRYKPLQSIVGVFSSLAILQGGVICHKLPSLSPQSRKTSSLVGSPSW</sequence>
<dbReference type="PANTHER" id="PTHR42646">
    <property type="entry name" value="FLAP ENDONUCLEASE XNI"/>
    <property type="match status" value="1"/>
</dbReference>
<dbReference type="Gene3D" id="1.10.150.20">
    <property type="entry name" value="5' to 3' exonuclease, C-terminal subdomain"/>
    <property type="match status" value="1"/>
</dbReference>
<dbReference type="SUPFAM" id="SSF88723">
    <property type="entry name" value="PIN domain-like"/>
    <property type="match status" value="1"/>
</dbReference>
<organism evidence="5">
    <name type="scientific">marine sediment metagenome</name>
    <dbReference type="NCBI Taxonomy" id="412755"/>
    <lineage>
        <taxon>unclassified sequences</taxon>
        <taxon>metagenomes</taxon>
        <taxon>ecological metagenomes</taxon>
    </lineage>
</organism>
<comment type="caution">
    <text evidence="5">The sequence shown here is derived from an EMBL/GenBank/DDBJ whole genome shotgun (WGS) entry which is preliminary data.</text>
</comment>
<dbReference type="Gene3D" id="3.40.50.1010">
    <property type="entry name" value="5'-nuclease"/>
    <property type="match status" value="1"/>
</dbReference>
<dbReference type="GO" id="GO:0017108">
    <property type="term" value="F:5'-flap endonuclease activity"/>
    <property type="evidence" value="ECO:0007669"/>
    <property type="project" value="InterPro"/>
</dbReference>
<keyword evidence="1" id="KW-0540">Nuclease</keyword>
<name>X1A9V2_9ZZZZ</name>
<gene>
    <name evidence="5" type="ORF">S01H4_21331</name>
</gene>
<dbReference type="CDD" id="cd09859">
    <property type="entry name" value="PIN_53EXO"/>
    <property type="match status" value="1"/>
</dbReference>
<accession>X1A9V2</accession>
<dbReference type="PANTHER" id="PTHR42646:SF2">
    <property type="entry name" value="5'-3' EXONUCLEASE FAMILY PROTEIN"/>
    <property type="match status" value="1"/>
</dbReference>
<reference evidence="5" key="1">
    <citation type="journal article" date="2014" name="Front. Microbiol.">
        <title>High frequency of phylogenetically diverse reductive dehalogenase-homologous genes in deep subseafloor sedimentary metagenomes.</title>
        <authorList>
            <person name="Kawai M."/>
            <person name="Futagami T."/>
            <person name="Toyoda A."/>
            <person name="Takaki Y."/>
            <person name="Nishi S."/>
            <person name="Hori S."/>
            <person name="Arai W."/>
            <person name="Tsubouchi T."/>
            <person name="Morono Y."/>
            <person name="Uchiyama I."/>
            <person name="Ito T."/>
            <person name="Fujiyama A."/>
            <person name="Inagaki F."/>
            <person name="Takami H."/>
        </authorList>
    </citation>
    <scope>NUCLEOTIDE SEQUENCE</scope>
    <source>
        <strain evidence="5">Expedition CK06-06</strain>
    </source>
</reference>
<protein>
    <recommendedName>
        <fullName evidence="4">5'-3' exonuclease domain-containing protein</fullName>
    </recommendedName>
</protein>
<dbReference type="SUPFAM" id="SSF47807">
    <property type="entry name" value="5' to 3' exonuclease, C-terminal subdomain"/>
    <property type="match status" value="1"/>
</dbReference>
<evidence type="ECO:0000256" key="2">
    <source>
        <dbReference type="ARBA" id="ARBA00022801"/>
    </source>
</evidence>
<dbReference type="InterPro" id="IPR002421">
    <property type="entry name" value="5-3_exonuclease"/>
</dbReference>
<dbReference type="GO" id="GO:0008409">
    <property type="term" value="F:5'-3' exonuclease activity"/>
    <property type="evidence" value="ECO:0007669"/>
    <property type="project" value="InterPro"/>
</dbReference>